<dbReference type="PROSITE" id="PS50088">
    <property type="entry name" value="ANK_REPEAT"/>
    <property type="match status" value="1"/>
</dbReference>
<evidence type="ECO:0000313" key="2">
    <source>
        <dbReference type="EMBL" id="KAD6454896.1"/>
    </source>
</evidence>
<dbReference type="AlphaFoldDB" id="A0A5N6PLR8"/>
<sequence length="144" mass="16189">MLNLAKKHNQPSLDMRNLEGSTLLHVAAIVGNTNSAKMLVERNQDLLYEKDNEDQTPDDLFDSTVIVINAISSKDYDSAYEMRSVKDPDNVLTAIAQNFPPKVKFLGSMSLQSGLIDQGRLSSPIEIQLIEEDELDKRNWILID</sequence>
<dbReference type="PANTHER" id="PTHR47303:SF1">
    <property type="entry name" value="NF-KAPPA-B INHIBITOR BETA"/>
    <property type="match status" value="1"/>
</dbReference>
<dbReference type="EMBL" id="SZYD01000004">
    <property type="protein sequence ID" value="KAD6454896.1"/>
    <property type="molecule type" value="Genomic_DNA"/>
</dbReference>
<gene>
    <name evidence="2" type="ORF">E3N88_09602</name>
</gene>
<accession>A0A5N6PLR8</accession>
<reference evidence="2 3" key="1">
    <citation type="submission" date="2019-05" db="EMBL/GenBank/DDBJ databases">
        <title>Mikania micrantha, genome provides insights into the molecular mechanism of rapid growth.</title>
        <authorList>
            <person name="Liu B."/>
        </authorList>
    </citation>
    <scope>NUCLEOTIDE SEQUENCE [LARGE SCALE GENOMIC DNA]</scope>
    <source>
        <strain evidence="2">NLD-2019</strain>
        <tissue evidence="2">Leaf</tissue>
    </source>
</reference>
<dbReference type="InterPro" id="IPR002110">
    <property type="entry name" value="Ankyrin_rpt"/>
</dbReference>
<proteinExistence type="predicted"/>
<dbReference type="SUPFAM" id="SSF48403">
    <property type="entry name" value="Ankyrin repeat"/>
    <property type="match status" value="1"/>
</dbReference>
<name>A0A5N6PLR8_9ASTR</name>
<organism evidence="2 3">
    <name type="scientific">Mikania micrantha</name>
    <name type="common">bitter vine</name>
    <dbReference type="NCBI Taxonomy" id="192012"/>
    <lineage>
        <taxon>Eukaryota</taxon>
        <taxon>Viridiplantae</taxon>
        <taxon>Streptophyta</taxon>
        <taxon>Embryophyta</taxon>
        <taxon>Tracheophyta</taxon>
        <taxon>Spermatophyta</taxon>
        <taxon>Magnoliopsida</taxon>
        <taxon>eudicotyledons</taxon>
        <taxon>Gunneridae</taxon>
        <taxon>Pentapetalae</taxon>
        <taxon>asterids</taxon>
        <taxon>campanulids</taxon>
        <taxon>Asterales</taxon>
        <taxon>Asteraceae</taxon>
        <taxon>Asteroideae</taxon>
        <taxon>Heliantheae alliance</taxon>
        <taxon>Eupatorieae</taxon>
        <taxon>Mikania</taxon>
    </lineage>
</organism>
<dbReference type="Proteomes" id="UP000326396">
    <property type="component" value="Linkage Group LG12"/>
</dbReference>
<dbReference type="PANTHER" id="PTHR47303">
    <property type="match status" value="1"/>
</dbReference>
<evidence type="ECO:0000313" key="3">
    <source>
        <dbReference type="Proteomes" id="UP000326396"/>
    </source>
</evidence>
<feature type="repeat" description="ANK" evidence="1">
    <location>
        <begin position="19"/>
        <end position="51"/>
    </location>
</feature>
<dbReference type="PROSITE" id="PS50297">
    <property type="entry name" value="ANK_REP_REGION"/>
    <property type="match status" value="1"/>
</dbReference>
<dbReference type="Gene3D" id="1.25.40.20">
    <property type="entry name" value="Ankyrin repeat-containing domain"/>
    <property type="match status" value="1"/>
</dbReference>
<keyword evidence="3" id="KW-1185">Reference proteome</keyword>
<protein>
    <submittedName>
        <fullName evidence="2">Uncharacterized protein</fullName>
    </submittedName>
</protein>
<comment type="caution">
    <text evidence="2">The sequence shown here is derived from an EMBL/GenBank/DDBJ whole genome shotgun (WGS) entry which is preliminary data.</text>
</comment>
<evidence type="ECO:0000256" key="1">
    <source>
        <dbReference type="PROSITE-ProRule" id="PRU00023"/>
    </source>
</evidence>
<dbReference type="OrthoDB" id="1925304at2759"/>
<keyword evidence="1" id="KW-0040">ANK repeat</keyword>
<dbReference type="InterPro" id="IPR036770">
    <property type="entry name" value="Ankyrin_rpt-contain_sf"/>
</dbReference>